<evidence type="ECO:0000256" key="4">
    <source>
        <dbReference type="ARBA" id="ARBA00022692"/>
    </source>
</evidence>
<keyword evidence="3" id="KW-1003">Cell membrane</keyword>
<evidence type="ECO:0000256" key="7">
    <source>
        <dbReference type="SAM" id="Phobius"/>
    </source>
</evidence>
<name>A5IN72_THEP1</name>
<evidence type="ECO:0000256" key="5">
    <source>
        <dbReference type="ARBA" id="ARBA00022989"/>
    </source>
</evidence>
<dbReference type="eggNOG" id="COG1006">
    <property type="taxonomic scope" value="Bacteria"/>
</dbReference>
<dbReference type="InterPro" id="IPR050601">
    <property type="entry name" value="CPA3_antiporter_subunitC"/>
</dbReference>
<keyword evidence="6 7" id="KW-0472">Membrane</keyword>
<evidence type="ECO:0000256" key="2">
    <source>
        <dbReference type="ARBA" id="ARBA00010388"/>
    </source>
</evidence>
<evidence type="ECO:0000256" key="3">
    <source>
        <dbReference type="ARBA" id="ARBA00022475"/>
    </source>
</evidence>
<dbReference type="PANTHER" id="PTHR34583">
    <property type="entry name" value="ANTIPORTER SUBUNIT MNHC2-RELATED"/>
    <property type="match status" value="1"/>
</dbReference>
<dbReference type="STRING" id="390874.Tpet_1639"/>
<organism evidence="8 9">
    <name type="scientific">Thermotoga petrophila (strain ATCC BAA-488 / DSM 13995 / JCM 10881 / RKU-1)</name>
    <dbReference type="NCBI Taxonomy" id="390874"/>
    <lineage>
        <taxon>Bacteria</taxon>
        <taxon>Thermotogati</taxon>
        <taxon>Thermotogota</taxon>
        <taxon>Thermotogae</taxon>
        <taxon>Thermotogales</taxon>
        <taxon>Thermotogaceae</taxon>
        <taxon>Thermotoga</taxon>
    </lineage>
</organism>
<evidence type="ECO:0000256" key="1">
    <source>
        <dbReference type="ARBA" id="ARBA00004651"/>
    </source>
</evidence>
<dbReference type="PANTHER" id="PTHR34583:SF2">
    <property type="entry name" value="ANTIPORTER SUBUNIT MNHC2-RELATED"/>
    <property type="match status" value="1"/>
</dbReference>
<dbReference type="Proteomes" id="UP000006558">
    <property type="component" value="Chromosome"/>
</dbReference>
<reference evidence="9" key="1">
    <citation type="submission" date="2007-05" db="EMBL/GenBank/DDBJ databases">
        <title>Complete sequence of Thermotoga petrophila RKU-1.</title>
        <authorList>
            <consortium name="US DOE Joint Genome Institute"/>
            <person name="Copeland A."/>
            <person name="Lucas S."/>
            <person name="Lapidus A."/>
            <person name="Barry K."/>
            <person name="Glavina del Rio T."/>
            <person name="Dalin E."/>
            <person name="Tice H."/>
            <person name="Pitluck S."/>
            <person name="Sims D."/>
            <person name="Brettin T."/>
            <person name="Bruce D."/>
            <person name="Detter J.C."/>
            <person name="Han C."/>
            <person name="Tapia R."/>
            <person name="Schmutz J."/>
            <person name="Larimer F."/>
            <person name="Land M."/>
            <person name="Hauser L."/>
            <person name="Kyrpides N."/>
            <person name="Mikhailova N."/>
            <person name="Nelson K."/>
            <person name="Gogarten J.P."/>
            <person name="Noll K."/>
            <person name="Richardson P."/>
        </authorList>
    </citation>
    <scope>NUCLEOTIDE SEQUENCE [LARGE SCALE GENOMIC DNA]</scope>
    <source>
        <strain evidence="9">ATCC BAA-488 / DSM 13995 / JCM 10881 / RKU-1</strain>
    </source>
</reference>
<gene>
    <name evidence="8" type="ordered locus">Tpet_1639</name>
</gene>
<evidence type="ECO:0000313" key="8">
    <source>
        <dbReference type="EMBL" id="ABQ47645.1"/>
    </source>
</evidence>
<dbReference type="EMBL" id="CP000702">
    <property type="protein sequence ID" value="ABQ47645.1"/>
    <property type="molecule type" value="Genomic_DNA"/>
</dbReference>
<accession>A5IN72</accession>
<feature type="transmembrane region" description="Helical" evidence="7">
    <location>
        <begin position="6"/>
        <end position="23"/>
    </location>
</feature>
<keyword evidence="8" id="KW-0830">Ubiquinone</keyword>
<dbReference type="HOGENOM" id="CLU_082058_2_2_0"/>
<reference evidence="8 9" key="2">
    <citation type="journal article" date="2009" name="Proc. Natl. Acad. Sci. U.S.A.">
        <title>On the chimeric nature, thermophilic origin, and phylogenetic placement of the Thermotogales.</title>
        <authorList>
            <person name="Zhaxybayeva O."/>
            <person name="Swithers K.S."/>
            <person name="Lapierre P."/>
            <person name="Fournier G.P."/>
            <person name="Bickhart D.M."/>
            <person name="DeBoy R.T."/>
            <person name="Nelson K.E."/>
            <person name="Nesbo C.L."/>
            <person name="Doolittle W.F."/>
            <person name="Gogarten J.P."/>
            <person name="Noll K.M."/>
        </authorList>
    </citation>
    <scope>NUCLEOTIDE SEQUENCE [LARGE SCALE GENOMIC DNA]</scope>
    <source>
        <strain evidence="9">ATCC BAA-488 / DSM 13995 / JCM 10881 / RKU-1</strain>
    </source>
</reference>
<keyword evidence="4 7" id="KW-0812">Transmembrane</keyword>
<evidence type="ECO:0000256" key="6">
    <source>
        <dbReference type="ARBA" id="ARBA00023136"/>
    </source>
</evidence>
<dbReference type="RefSeq" id="WP_011944054.1">
    <property type="nucleotide sequence ID" value="NC_009486.1"/>
</dbReference>
<dbReference type="AlphaFoldDB" id="A5IN72"/>
<comment type="subcellular location">
    <subcellularLocation>
        <location evidence="1">Cell membrane</location>
        <topology evidence="1">Multi-pass membrane protein</topology>
    </subcellularLocation>
</comment>
<sequence>MAERLTLVLVLIGLLGVLINRDLIKKIISLDIMGTGVVSFFVLISRRQGEAVPIPFQQNSADPVPQALIITSIVIGFATVALLVTIASVIASKYSSVSSDRLDREGGKKE</sequence>
<evidence type="ECO:0000313" key="9">
    <source>
        <dbReference type="Proteomes" id="UP000006558"/>
    </source>
</evidence>
<protein>
    <submittedName>
        <fullName evidence="8">NADH-ubiquinone oxidoreductase, chain 4L</fullName>
    </submittedName>
</protein>
<feature type="transmembrane region" description="Helical" evidence="7">
    <location>
        <begin position="67"/>
        <end position="91"/>
    </location>
</feature>
<dbReference type="GO" id="GO:0005886">
    <property type="term" value="C:plasma membrane"/>
    <property type="evidence" value="ECO:0007669"/>
    <property type="project" value="UniProtKB-SubCell"/>
</dbReference>
<dbReference type="NCBIfam" id="NF005620">
    <property type="entry name" value="PRK07375.1-5"/>
    <property type="match status" value="1"/>
</dbReference>
<dbReference type="Pfam" id="PF00420">
    <property type="entry name" value="Oxidored_q2"/>
    <property type="match status" value="1"/>
</dbReference>
<dbReference type="InterPro" id="IPR039428">
    <property type="entry name" value="NUOK/Mnh_C1-like"/>
</dbReference>
<keyword evidence="5 7" id="KW-1133">Transmembrane helix</keyword>
<proteinExistence type="inferred from homology"/>
<dbReference type="Gene3D" id="1.10.287.3510">
    <property type="match status" value="1"/>
</dbReference>
<comment type="similarity">
    <text evidence="2">Belongs to the CPA3 antiporters (TC 2.A.63) subunit C family.</text>
</comment>
<dbReference type="KEGG" id="tpt:Tpet_1639"/>